<keyword evidence="2" id="KW-1185">Reference proteome</keyword>
<dbReference type="AlphaFoldDB" id="A0A1I4S949"/>
<evidence type="ECO:0000313" key="2">
    <source>
        <dbReference type="Proteomes" id="UP000199149"/>
    </source>
</evidence>
<protein>
    <submittedName>
        <fullName evidence="1">Ring-1,2-phenylacetyl-CoA epoxidase subunit PaaC</fullName>
    </submittedName>
</protein>
<dbReference type="PANTHER" id="PTHR30458:SF0">
    <property type="entry name" value="1,2-PHENYLACETYL-COA EPOXIDASE, SUBUNIT C"/>
    <property type="match status" value="1"/>
</dbReference>
<dbReference type="NCBIfam" id="TIGR02158">
    <property type="entry name" value="PA_CoA_Oxy3"/>
    <property type="match status" value="1"/>
</dbReference>
<accession>A0A1I4S949</accession>
<dbReference type="InterPro" id="IPR052703">
    <property type="entry name" value="Aromatic_CoA_ox/epox"/>
</dbReference>
<reference evidence="2" key="1">
    <citation type="submission" date="2016-10" db="EMBL/GenBank/DDBJ databases">
        <authorList>
            <person name="Varghese N."/>
            <person name="Submissions S."/>
        </authorList>
    </citation>
    <scope>NUCLEOTIDE SEQUENCE [LARGE SCALE GENOMIC DNA]</scope>
    <source>
        <strain evidence="2">XJ109</strain>
    </source>
</reference>
<dbReference type="InterPro" id="IPR007814">
    <property type="entry name" value="PaaA_PaaC"/>
</dbReference>
<dbReference type="STRING" id="684065.SAMN05421738_101100"/>
<dbReference type="Proteomes" id="UP000199149">
    <property type="component" value="Unassembled WGS sequence"/>
</dbReference>
<dbReference type="PANTHER" id="PTHR30458">
    <property type="entry name" value="PHENYLACETIC ACID DEGRADATION PROTEIN PAA"/>
    <property type="match status" value="1"/>
</dbReference>
<evidence type="ECO:0000313" key="1">
    <source>
        <dbReference type="EMBL" id="SFM60793.1"/>
    </source>
</evidence>
<name>A0A1I4S949_9FLAO</name>
<dbReference type="InterPro" id="IPR009078">
    <property type="entry name" value="Ferritin-like_SF"/>
</dbReference>
<organism evidence="1 2">
    <name type="scientific">Algoriella xinjiangensis</name>
    <dbReference type="NCBI Taxonomy" id="684065"/>
    <lineage>
        <taxon>Bacteria</taxon>
        <taxon>Pseudomonadati</taxon>
        <taxon>Bacteroidota</taxon>
        <taxon>Flavobacteriia</taxon>
        <taxon>Flavobacteriales</taxon>
        <taxon>Weeksellaceae</taxon>
        <taxon>Algoriella</taxon>
    </lineage>
</organism>
<dbReference type="GO" id="GO:0005829">
    <property type="term" value="C:cytosol"/>
    <property type="evidence" value="ECO:0007669"/>
    <property type="project" value="TreeGrafter"/>
</dbReference>
<dbReference type="Gene3D" id="1.20.1260.10">
    <property type="match status" value="1"/>
</dbReference>
<sequence>MTATVYQNNQNYIDFILHLADTNLILAQRLCEWCGHGPILEQDIAMSNMALDLLGQTSNYYDYAAEMIGNGATEDSLAMLREEREYKNLLLVELPNGHFGNTVARQFFYDSYHVLLLEQFLKVKDLKLQAIAEKSLKEVKYHLKWSSEWMIRLGDGTQESHDKIQQAVNDILPYVKEAFLLSNYQKALVEEGLIENPEAFKAAWLSKVNDILEEATIVADVENAFVQKGGKQGVHTEHLGFILTELQYLQRTYPNSQW</sequence>
<dbReference type="InterPro" id="IPR012347">
    <property type="entry name" value="Ferritin-like"/>
</dbReference>
<gene>
    <name evidence="1" type="ORF">SAMN05421738_101100</name>
</gene>
<dbReference type="SUPFAM" id="SSF47240">
    <property type="entry name" value="Ferritin-like"/>
    <property type="match status" value="1"/>
</dbReference>
<dbReference type="GO" id="GO:0010124">
    <property type="term" value="P:phenylacetate catabolic process"/>
    <property type="evidence" value="ECO:0007669"/>
    <property type="project" value="InterPro"/>
</dbReference>
<dbReference type="RefSeq" id="WP_092905473.1">
    <property type="nucleotide sequence ID" value="NZ_FOUZ01000001.1"/>
</dbReference>
<dbReference type="EMBL" id="FOUZ01000001">
    <property type="protein sequence ID" value="SFM60793.1"/>
    <property type="molecule type" value="Genomic_DNA"/>
</dbReference>
<proteinExistence type="predicted"/>
<dbReference type="OrthoDB" id="9789947at2"/>
<dbReference type="InterPro" id="IPR011882">
    <property type="entry name" value="PaaC"/>
</dbReference>
<dbReference type="PIRSF" id="PIRSF037834">
    <property type="entry name" value="PA_CoA_Oase3"/>
    <property type="match status" value="1"/>
</dbReference>
<dbReference type="Pfam" id="PF05138">
    <property type="entry name" value="PaaA_PaaC"/>
    <property type="match status" value="1"/>
</dbReference>